<accession>A0A7K1KJ64</accession>
<dbReference type="AlphaFoldDB" id="A0A7K1KJ64"/>
<dbReference type="RefSeq" id="WP_155931450.1">
    <property type="nucleotide sequence ID" value="NZ_WODC01000001.1"/>
</dbReference>
<comment type="caution">
    <text evidence="1">The sequence shown here is derived from an EMBL/GenBank/DDBJ whole genome shotgun (WGS) entry which is preliminary data.</text>
</comment>
<dbReference type="EMBL" id="WODC01000001">
    <property type="protein sequence ID" value="MUM76096.1"/>
    <property type="molecule type" value="Genomic_DNA"/>
</dbReference>
<evidence type="ECO:0000313" key="1">
    <source>
        <dbReference type="EMBL" id="MUM76096.1"/>
    </source>
</evidence>
<organism evidence="1 2">
    <name type="scientific">Pseudodesulfovibrio alkaliphilus</name>
    <dbReference type="NCBI Taxonomy" id="2661613"/>
    <lineage>
        <taxon>Bacteria</taxon>
        <taxon>Pseudomonadati</taxon>
        <taxon>Thermodesulfobacteriota</taxon>
        <taxon>Desulfovibrionia</taxon>
        <taxon>Desulfovibrionales</taxon>
        <taxon>Desulfovibrionaceae</taxon>
    </lineage>
</organism>
<dbReference type="Proteomes" id="UP000461162">
    <property type="component" value="Unassembled WGS sequence"/>
</dbReference>
<keyword evidence="2" id="KW-1185">Reference proteome</keyword>
<evidence type="ECO:0000313" key="2">
    <source>
        <dbReference type="Proteomes" id="UP000461162"/>
    </source>
</evidence>
<proteinExistence type="predicted"/>
<gene>
    <name evidence="1" type="ORF">GKC30_00430</name>
</gene>
<sequence>MAQKSEKFRATARSAPSPVPAADAIALIEGTILRMTASVRREMAGSPAPVAGAAAGADNSEALEVRPLGWWVLVCGEPLNERSLAARDAARDRLLDQVRASGLVLAENIWVWDETGMAQLVISTVPSLKRAERLASHLRGKGLSVRIRREKF</sequence>
<protein>
    <submittedName>
        <fullName evidence="1">Uncharacterized protein</fullName>
    </submittedName>
</protein>
<name>A0A7K1KJ64_9BACT</name>
<reference evidence="1 2" key="1">
    <citation type="submission" date="2019-11" db="EMBL/GenBank/DDBJ databases">
        <title>Pseudodesulfovibrio alkaliphilus, sp. nov., an alkaliphilic sulfate-reducing bacteria from mud volcano of Taman peninsula, Russia.</title>
        <authorList>
            <person name="Frolova A."/>
            <person name="Merkel A.Y."/>
            <person name="Slobodkin A.I."/>
        </authorList>
    </citation>
    <scope>NUCLEOTIDE SEQUENCE [LARGE SCALE GENOMIC DNA]</scope>
    <source>
        <strain evidence="1 2">F-1</strain>
    </source>
</reference>